<sequence>MTPDILDKLFEVAVSARENAYAPYSKFKVGAAILSETGEIYAGTNVEEAAYICTHAEQNAIGNMITAEGAHKIKAVLVVGGEEGDAMLVTPCGHCRQWIREHGDPSTEIYVAGPEGVRKSFTLGELLPHDFGPDNLK</sequence>
<dbReference type="InterPro" id="IPR050202">
    <property type="entry name" value="Cyt/Deoxycyt_deaminase"/>
</dbReference>
<comment type="catalytic activity">
    <reaction evidence="11 15">
        <text>cytidine + H2O + H(+) = uridine + NH4(+)</text>
        <dbReference type="Rhea" id="RHEA:16069"/>
        <dbReference type="ChEBI" id="CHEBI:15377"/>
        <dbReference type="ChEBI" id="CHEBI:15378"/>
        <dbReference type="ChEBI" id="CHEBI:16704"/>
        <dbReference type="ChEBI" id="CHEBI:17562"/>
        <dbReference type="ChEBI" id="CHEBI:28938"/>
        <dbReference type="EC" id="3.5.4.5"/>
    </reaction>
</comment>
<comment type="function">
    <text evidence="2 15">This enzyme scavenges exogenous and endogenous cytidine and 2'-deoxycytidine for UMP synthesis.</text>
</comment>
<dbReference type="InterPro" id="IPR006262">
    <property type="entry name" value="Cyt_deam_tetra"/>
</dbReference>
<evidence type="ECO:0000259" key="16">
    <source>
        <dbReference type="PROSITE" id="PS51747"/>
    </source>
</evidence>
<evidence type="ECO:0000256" key="5">
    <source>
        <dbReference type="ARBA" id="ARBA00018266"/>
    </source>
</evidence>
<dbReference type="GO" id="GO:0005829">
    <property type="term" value="C:cytosol"/>
    <property type="evidence" value="ECO:0007669"/>
    <property type="project" value="TreeGrafter"/>
</dbReference>
<keyword evidence="7 15" id="KW-0378">Hydrolase</keyword>
<dbReference type="Pfam" id="PF00383">
    <property type="entry name" value="dCMP_cyt_deam_1"/>
    <property type="match status" value="1"/>
</dbReference>
<evidence type="ECO:0000256" key="3">
    <source>
        <dbReference type="ARBA" id="ARBA00006576"/>
    </source>
</evidence>
<evidence type="ECO:0000256" key="9">
    <source>
        <dbReference type="ARBA" id="ARBA00032005"/>
    </source>
</evidence>
<evidence type="ECO:0000256" key="6">
    <source>
        <dbReference type="ARBA" id="ARBA00022723"/>
    </source>
</evidence>
<evidence type="ECO:0000256" key="1">
    <source>
        <dbReference type="ARBA" id="ARBA00001947"/>
    </source>
</evidence>
<feature type="binding site" evidence="13">
    <location>
        <begin position="45"/>
        <end position="51"/>
    </location>
    <ligand>
        <name>substrate</name>
    </ligand>
</feature>
<protein>
    <recommendedName>
        <fullName evidence="5 15">Cytidine deaminase</fullName>
        <ecNumber evidence="4 15">3.5.4.5</ecNumber>
    </recommendedName>
    <alternativeName>
        <fullName evidence="9 15">Cytidine aminohydrolase</fullName>
    </alternativeName>
</protein>
<evidence type="ECO:0000256" key="14">
    <source>
        <dbReference type="PIRSR" id="PIRSR606262-3"/>
    </source>
</evidence>
<comment type="caution">
    <text evidence="17">The sequence shown here is derived from an EMBL/GenBank/DDBJ whole genome shotgun (WGS) entry which is preliminary data.</text>
</comment>
<gene>
    <name evidence="17" type="primary">cdd</name>
    <name evidence="17" type="ORF">DI586_09870</name>
</gene>
<accession>A0A2W5FJ87</accession>
<comment type="cofactor">
    <cofactor evidence="1 14 15">
        <name>Zn(2+)</name>
        <dbReference type="ChEBI" id="CHEBI:29105"/>
    </cofactor>
</comment>
<evidence type="ECO:0000256" key="2">
    <source>
        <dbReference type="ARBA" id="ARBA00003949"/>
    </source>
</evidence>
<dbReference type="CDD" id="cd01283">
    <property type="entry name" value="cytidine_deaminase"/>
    <property type="match status" value="1"/>
</dbReference>
<dbReference type="InterPro" id="IPR016193">
    <property type="entry name" value="Cytidine_deaminase-like"/>
</dbReference>
<dbReference type="EC" id="3.5.4.5" evidence="4 15"/>
<dbReference type="PANTHER" id="PTHR11644:SF2">
    <property type="entry name" value="CYTIDINE DEAMINASE"/>
    <property type="match status" value="1"/>
</dbReference>
<dbReference type="GO" id="GO:0008270">
    <property type="term" value="F:zinc ion binding"/>
    <property type="evidence" value="ECO:0007669"/>
    <property type="project" value="UniProtKB-UniRule"/>
</dbReference>
<dbReference type="SUPFAM" id="SSF53927">
    <property type="entry name" value="Cytidine deaminase-like"/>
    <property type="match status" value="1"/>
</dbReference>
<feature type="active site" description="Proton donor" evidence="12">
    <location>
        <position position="57"/>
    </location>
</feature>
<dbReference type="GO" id="GO:0004126">
    <property type="term" value="F:cytidine deaminase activity"/>
    <property type="evidence" value="ECO:0007669"/>
    <property type="project" value="UniProtKB-UniRule"/>
</dbReference>
<dbReference type="InterPro" id="IPR016192">
    <property type="entry name" value="APOBEC/CMP_deaminase_Zn-bd"/>
</dbReference>
<reference evidence="17 18" key="1">
    <citation type="submission" date="2017-08" db="EMBL/GenBank/DDBJ databases">
        <title>Infants hospitalized years apart are colonized by the same room-sourced microbial strains.</title>
        <authorList>
            <person name="Brooks B."/>
            <person name="Olm M.R."/>
            <person name="Firek B.A."/>
            <person name="Baker R."/>
            <person name="Thomas B.C."/>
            <person name="Morowitz M.J."/>
            <person name="Banfield J.F."/>
        </authorList>
    </citation>
    <scope>NUCLEOTIDE SEQUENCE [LARGE SCALE GENOMIC DNA]</scope>
    <source>
        <strain evidence="17">S2_006_000_R2_64</strain>
    </source>
</reference>
<dbReference type="Gene3D" id="3.40.140.10">
    <property type="entry name" value="Cytidine Deaminase, domain 2"/>
    <property type="match status" value="1"/>
</dbReference>
<evidence type="ECO:0000256" key="10">
    <source>
        <dbReference type="ARBA" id="ARBA00049252"/>
    </source>
</evidence>
<dbReference type="GO" id="GO:0072527">
    <property type="term" value="P:pyrimidine-containing compound metabolic process"/>
    <property type="evidence" value="ECO:0007669"/>
    <property type="project" value="UniProtKB-ARBA"/>
</dbReference>
<feature type="binding site" evidence="14">
    <location>
        <position position="95"/>
    </location>
    <ligand>
        <name>Zn(2+)</name>
        <dbReference type="ChEBI" id="CHEBI:29105"/>
        <note>catalytic</note>
    </ligand>
</feature>
<dbReference type="PROSITE" id="PS00903">
    <property type="entry name" value="CYT_DCMP_DEAMINASES_1"/>
    <property type="match status" value="1"/>
</dbReference>
<comment type="catalytic activity">
    <reaction evidence="10 15">
        <text>2'-deoxycytidine + H2O + H(+) = 2'-deoxyuridine + NH4(+)</text>
        <dbReference type="Rhea" id="RHEA:13433"/>
        <dbReference type="ChEBI" id="CHEBI:15377"/>
        <dbReference type="ChEBI" id="CHEBI:15378"/>
        <dbReference type="ChEBI" id="CHEBI:15698"/>
        <dbReference type="ChEBI" id="CHEBI:16450"/>
        <dbReference type="ChEBI" id="CHEBI:28938"/>
        <dbReference type="EC" id="3.5.4.5"/>
    </reaction>
</comment>
<comment type="similarity">
    <text evidence="3 15">Belongs to the cytidine and deoxycytidylate deaminase family.</text>
</comment>
<feature type="binding site" evidence="14">
    <location>
        <position position="92"/>
    </location>
    <ligand>
        <name>Zn(2+)</name>
        <dbReference type="ChEBI" id="CHEBI:29105"/>
        <note>catalytic</note>
    </ligand>
</feature>
<evidence type="ECO:0000256" key="4">
    <source>
        <dbReference type="ARBA" id="ARBA00012783"/>
    </source>
</evidence>
<evidence type="ECO:0000256" key="11">
    <source>
        <dbReference type="ARBA" id="ARBA00049558"/>
    </source>
</evidence>
<evidence type="ECO:0000256" key="15">
    <source>
        <dbReference type="RuleBase" id="RU364006"/>
    </source>
</evidence>
<dbReference type="PROSITE" id="PS51747">
    <property type="entry name" value="CYT_DCMP_DEAMINASES_2"/>
    <property type="match status" value="1"/>
</dbReference>
<dbReference type="GO" id="GO:0055086">
    <property type="term" value="P:nucleobase-containing small molecule metabolic process"/>
    <property type="evidence" value="ECO:0007669"/>
    <property type="project" value="UniProtKB-ARBA"/>
</dbReference>
<dbReference type="Proteomes" id="UP000249739">
    <property type="component" value="Unassembled WGS sequence"/>
</dbReference>
<evidence type="ECO:0000256" key="12">
    <source>
        <dbReference type="PIRSR" id="PIRSR606262-1"/>
    </source>
</evidence>
<dbReference type="PANTHER" id="PTHR11644">
    <property type="entry name" value="CYTIDINE DEAMINASE"/>
    <property type="match status" value="1"/>
</dbReference>
<evidence type="ECO:0000256" key="8">
    <source>
        <dbReference type="ARBA" id="ARBA00022833"/>
    </source>
</evidence>
<dbReference type="AlphaFoldDB" id="A0A2W5FJ87"/>
<feature type="domain" description="CMP/dCMP-type deaminase" evidence="16">
    <location>
        <begin position="4"/>
        <end position="134"/>
    </location>
</feature>
<dbReference type="EMBL" id="QFOT01000137">
    <property type="protein sequence ID" value="PZP54454.1"/>
    <property type="molecule type" value="Genomic_DNA"/>
</dbReference>
<evidence type="ECO:0000256" key="7">
    <source>
        <dbReference type="ARBA" id="ARBA00022801"/>
    </source>
</evidence>
<keyword evidence="6 14" id="KW-0479">Metal-binding</keyword>
<proteinExistence type="inferred from homology"/>
<keyword evidence="8 14" id="KW-0862">Zinc</keyword>
<evidence type="ECO:0000256" key="13">
    <source>
        <dbReference type="PIRSR" id="PIRSR606262-2"/>
    </source>
</evidence>
<dbReference type="NCBIfam" id="TIGR01354">
    <property type="entry name" value="cyt_deam_tetra"/>
    <property type="match status" value="1"/>
</dbReference>
<dbReference type="InterPro" id="IPR002125">
    <property type="entry name" value="CMP_dCMP_dom"/>
</dbReference>
<evidence type="ECO:0000313" key="18">
    <source>
        <dbReference type="Proteomes" id="UP000249739"/>
    </source>
</evidence>
<dbReference type="GO" id="GO:0042802">
    <property type="term" value="F:identical protein binding"/>
    <property type="evidence" value="ECO:0007669"/>
    <property type="project" value="UniProtKB-ARBA"/>
</dbReference>
<organism evidence="17 18">
    <name type="scientific">Micavibrio aeruginosavorus</name>
    <dbReference type="NCBI Taxonomy" id="349221"/>
    <lineage>
        <taxon>Bacteria</taxon>
        <taxon>Pseudomonadati</taxon>
        <taxon>Bdellovibrionota</taxon>
        <taxon>Bdellovibrionia</taxon>
        <taxon>Bdellovibrionales</taxon>
        <taxon>Pseudobdellovibrionaceae</taxon>
        <taxon>Micavibrio</taxon>
    </lineage>
</organism>
<evidence type="ECO:0000313" key="17">
    <source>
        <dbReference type="EMBL" id="PZP54454.1"/>
    </source>
</evidence>
<name>A0A2W5FJ87_9BACT</name>
<dbReference type="NCBIfam" id="NF004064">
    <property type="entry name" value="PRK05578.1"/>
    <property type="match status" value="1"/>
</dbReference>